<gene>
    <name evidence="2" type="ORF">BN000_00039</name>
</gene>
<keyword evidence="2" id="KW-0560">Oxidoreductase</keyword>
<dbReference type="Proteomes" id="UP000199601">
    <property type="component" value="Unassembled WGS sequence"/>
</dbReference>
<name>A0A0U1CU25_9MYCO</name>
<accession>A0A0U1CU25</accession>
<dbReference type="GO" id="GO:0005506">
    <property type="term" value="F:iron ion binding"/>
    <property type="evidence" value="ECO:0007669"/>
    <property type="project" value="UniProtKB-ARBA"/>
</dbReference>
<evidence type="ECO:0000313" key="2">
    <source>
        <dbReference type="EMBL" id="CQD01986.1"/>
    </source>
</evidence>
<sequence length="316" mass="35660">MTSAERTAYALTANELEQFYRDGFAGPFDLYEPDDMQAKLRALTPKLLNTKTAAYKQDGAMSGVTNLANYDRHLDIDFLAEHITRPEIVDRVSSILGPDTLCWRSEFFPKYPGDEGTDWHQADNFSNVAGSKHPQIVWPEDSEFGGTITVWCAFTDATVDMGCLQFIPGSHKTMNYDESKTMDYNAESINGVEKNGVKRGFFGYDYRQLQKDPDWSPDESKAISLPMRRGQFVIFWSTLMHASHPHIGKTQDMRLGFAGRYLPTQVRVYPFSNSLEEFGGSASLEKFGCVLVSGQDHYGHNKFVTHTVNGTPFQVR</sequence>
<proteinExistence type="inferred from homology"/>
<keyword evidence="3" id="KW-1185">Reference proteome</keyword>
<dbReference type="RefSeq" id="WP_023900908.1">
    <property type="nucleotide sequence ID" value="NZ_CTEC01000001.1"/>
</dbReference>
<dbReference type="Gene3D" id="2.60.120.620">
    <property type="entry name" value="q2cbj1_9rhob like domain"/>
    <property type="match status" value="1"/>
</dbReference>
<dbReference type="NCBIfam" id="TIGR01762">
    <property type="entry name" value="chlorin-enz"/>
    <property type="match status" value="1"/>
</dbReference>
<keyword evidence="2" id="KW-0223">Dioxygenase</keyword>
<dbReference type="GO" id="GO:0016706">
    <property type="term" value="F:2-oxoglutarate-dependent dioxygenase activity"/>
    <property type="evidence" value="ECO:0007669"/>
    <property type="project" value="UniProtKB-ARBA"/>
</dbReference>
<reference evidence="3" key="1">
    <citation type="submission" date="2015-03" db="EMBL/GenBank/DDBJ databases">
        <authorList>
            <person name="Urmite Genomes"/>
        </authorList>
    </citation>
    <scope>NUCLEOTIDE SEQUENCE [LARGE SCALE GENOMIC DNA]</scope>
    <source>
        <strain evidence="3">CSUR P1344</strain>
    </source>
</reference>
<evidence type="ECO:0000313" key="3">
    <source>
        <dbReference type="Proteomes" id="UP000199601"/>
    </source>
</evidence>
<protein>
    <submittedName>
        <fullName evidence="2">Phytanoyl-CoA dioxygenase (PhyH)</fullName>
    </submittedName>
</protein>
<dbReference type="AlphaFoldDB" id="A0A0U1CU25"/>
<comment type="similarity">
    <text evidence="1">Belongs to the PhyH family.</text>
</comment>
<dbReference type="Pfam" id="PF05721">
    <property type="entry name" value="PhyH"/>
    <property type="match status" value="1"/>
</dbReference>
<dbReference type="InterPro" id="IPR008775">
    <property type="entry name" value="Phytyl_CoA_dOase-like"/>
</dbReference>
<dbReference type="EMBL" id="CTEC01000001">
    <property type="protein sequence ID" value="CQD01986.1"/>
    <property type="molecule type" value="Genomic_DNA"/>
</dbReference>
<dbReference type="SUPFAM" id="SSF51197">
    <property type="entry name" value="Clavaminate synthase-like"/>
    <property type="match status" value="1"/>
</dbReference>
<evidence type="ECO:0000256" key="1">
    <source>
        <dbReference type="ARBA" id="ARBA00005830"/>
    </source>
</evidence>
<dbReference type="PANTHER" id="PTHR20883">
    <property type="entry name" value="PHYTANOYL-COA DIOXYGENASE DOMAIN CONTAINING 1"/>
    <property type="match status" value="1"/>
</dbReference>
<organism evidence="2 3">
    <name type="scientific">Mycobacterium europaeum</name>
    <dbReference type="NCBI Taxonomy" id="761804"/>
    <lineage>
        <taxon>Bacteria</taxon>
        <taxon>Bacillati</taxon>
        <taxon>Actinomycetota</taxon>
        <taxon>Actinomycetes</taxon>
        <taxon>Mycobacteriales</taxon>
        <taxon>Mycobacteriaceae</taxon>
        <taxon>Mycobacterium</taxon>
        <taxon>Mycobacterium simiae complex</taxon>
    </lineage>
</organism>
<dbReference type="InterPro" id="IPR010092">
    <property type="entry name" value="Chlorin_enz"/>
</dbReference>
<dbReference type="PANTHER" id="PTHR20883:SF48">
    <property type="entry name" value="ECTOINE DIOXYGENASE"/>
    <property type="match status" value="1"/>
</dbReference>